<keyword evidence="6" id="KW-1185">Reference proteome</keyword>
<dbReference type="RefSeq" id="WP_247809771.1">
    <property type="nucleotide sequence ID" value="NZ_CP095855.1"/>
</dbReference>
<dbReference type="InterPro" id="IPR036388">
    <property type="entry name" value="WH-like_DNA-bd_sf"/>
</dbReference>
<proteinExistence type="predicted"/>
<dbReference type="InterPro" id="IPR036390">
    <property type="entry name" value="WH_DNA-bd_sf"/>
</dbReference>
<accession>A0ABY4HY75</accession>
<reference evidence="5 6" key="1">
    <citation type="submission" date="2022-04" db="EMBL/GenBank/DDBJ databases">
        <title>The arsenic-methylating capacity of Chitinophaga filiformis YT5 during chitin decomposition.</title>
        <authorList>
            <person name="Chen G."/>
            <person name="Liang Y."/>
        </authorList>
    </citation>
    <scope>NUCLEOTIDE SEQUENCE [LARGE SCALE GENOMIC DNA]</scope>
    <source>
        <strain evidence="5 6">YT5</strain>
    </source>
</reference>
<organism evidence="5 6">
    <name type="scientific">Chitinophaga filiformis</name>
    <name type="common">Myxococcus filiformis</name>
    <name type="synonym">Flexibacter filiformis</name>
    <dbReference type="NCBI Taxonomy" id="104663"/>
    <lineage>
        <taxon>Bacteria</taxon>
        <taxon>Pseudomonadati</taxon>
        <taxon>Bacteroidota</taxon>
        <taxon>Chitinophagia</taxon>
        <taxon>Chitinophagales</taxon>
        <taxon>Chitinophagaceae</taxon>
        <taxon>Chitinophaga</taxon>
    </lineage>
</organism>
<keyword evidence="2" id="KW-0238">DNA-binding</keyword>
<dbReference type="SUPFAM" id="SSF46785">
    <property type="entry name" value="Winged helix' DNA-binding domain"/>
    <property type="match status" value="1"/>
</dbReference>
<dbReference type="PROSITE" id="PS51118">
    <property type="entry name" value="HTH_HXLR"/>
    <property type="match status" value="1"/>
</dbReference>
<dbReference type="Pfam" id="PF01638">
    <property type="entry name" value="HxlR"/>
    <property type="match status" value="1"/>
</dbReference>
<evidence type="ECO:0000259" key="4">
    <source>
        <dbReference type="PROSITE" id="PS51118"/>
    </source>
</evidence>
<dbReference type="Proteomes" id="UP000830198">
    <property type="component" value="Chromosome"/>
</dbReference>
<feature type="domain" description="HTH hxlR-type" evidence="4">
    <location>
        <begin position="10"/>
        <end position="108"/>
    </location>
</feature>
<evidence type="ECO:0000313" key="6">
    <source>
        <dbReference type="Proteomes" id="UP000830198"/>
    </source>
</evidence>
<gene>
    <name evidence="5" type="ORF">MYF79_20935</name>
</gene>
<evidence type="ECO:0000256" key="2">
    <source>
        <dbReference type="ARBA" id="ARBA00023125"/>
    </source>
</evidence>
<evidence type="ECO:0000256" key="3">
    <source>
        <dbReference type="ARBA" id="ARBA00023163"/>
    </source>
</evidence>
<keyword evidence="3" id="KW-0804">Transcription</keyword>
<dbReference type="PANTHER" id="PTHR33204:SF37">
    <property type="entry name" value="HTH-TYPE TRANSCRIPTIONAL REGULATOR YODB"/>
    <property type="match status" value="1"/>
</dbReference>
<name>A0ABY4HY75_CHIFI</name>
<dbReference type="InterPro" id="IPR002577">
    <property type="entry name" value="HTH_HxlR"/>
</dbReference>
<protein>
    <submittedName>
        <fullName evidence="5">Helix-turn-helix transcriptional regulator</fullName>
    </submittedName>
</protein>
<evidence type="ECO:0000313" key="5">
    <source>
        <dbReference type="EMBL" id="UPK67411.1"/>
    </source>
</evidence>
<dbReference type="PANTHER" id="PTHR33204">
    <property type="entry name" value="TRANSCRIPTIONAL REGULATOR, MARR FAMILY"/>
    <property type="match status" value="1"/>
</dbReference>
<keyword evidence="1" id="KW-0805">Transcription regulation</keyword>
<evidence type="ECO:0000256" key="1">
    <source>
        <dbReference type="ARBA" id="ARBA00023015"/>
    </source>
</evidence>
<dbReference type="EMBL" id="CP095855">
    <property type="protein sequence ID" value="UPK67411.1"/>
    <property type="molecule type" value="Genomic_DNA"/>
</dbReference>
<dbReference type="Gene3D" id="1.10.10.10">
    <property type="entry name" value="Winged helix-like DNA-binding domain superfamily/Winged helix DNA-binding domain"/>
    <property type="match status" value="1"/>
</dbReference>
<sequence>MKEIKKRSECPVSFSLDFFGDKWTLLIIRDIVLHGKHTFGDFLQSGEGIATNILTDRLKMLEEEGFIMKYPVAGKARTGYCLTEKGTTIIPIVIELALWGVSQHNNNLQKELTAALRKDKAGVIKELTSKHLQLYRSQKSNTALNT</sequence>